<evidence type="ECO:0000256" key="1">
    <source>
        <dbReference type="SAM" id="MobiDB-lite"/>
    </source>
</evidence>
<feature type="region of interest" description="Disordered" evidence="1">
    <location>
        <begin position="47"/>
        <end position="73"/>
    </location>
</feature>
<dbReference type="WBParaSite" id="SSLN_0001850101-mRNA-1">
    <property type="protein sequence ID" value="SSLN_0001850101-mRNA-1"/>
    <property type="gene ID" value="SSLN_0001850101"/>
</dbReference>
<accession>A0A183TMX8</accession>
<sequence length="182" mass="19792">LLALYCTDPTKPKIILHPASHPKLTIDITTMKAIAIATNSSVVSNDEETAHLSANPESHEFPPTGRTIPSDGSEETATATAAVAAVRRDMNDRSRARTTALFRARTVIGDYAPRFTVRPVVHASPESRTISLTTPLVDASSPVPDPVPMLYRPFVRKHIDSTGTFHWVPSTPMSRVKLVSID</sequence>
<reference evidence="2" key="1">
    <citation type="submission" date="2016-06" db="UniProtKB">
        <authorList>
            <consortium name="WormBaseParasite"/>
        </authorList>
    </citation>
    <scope>IDENTIFICATION</scope>
</reference>
<evidence type="ECO:0000313" key="2">
    <source>
        <dbReference type="WBParaSite" id="SSLN_0001850101-mRNA-1"/>
    </source>
</evidence>
<name>A0A183TMX8_SCHSO</name>
<proteinExistence type="predicted"/>
<dbReference type="AlphaFoldDB" id="A0A183TMX8"/>
<organism evidence="2">
    <name type="scientific">Schistocephalus solidus</name>
    <name type="common">Tapeworm</name>
    <dbReference type="NCBI Taxonomy" id="70667"/>
    <lineage>
        <taxon>Eukaryota</taxon>
        <taxon>Metazoa</taxon>
        <taxon>Spiralia</taxon>
        <taxon>Lophotrochozoa</taxon>
        <taxon>Platyhelminthes</taxon>
        <taxon>Cestoda</taxon>
        <taxon>Eucestoda</taxon>
        <taxon>Diphyllobothriidea</taxon>
        <taxon>Diphyllobothriidae</taxon>
        <taxon>Schistocephalus</taxon>
    </lineage>
</organism>
<protein>
    <submittedName>
        <fullName evidence="2">Pecanex-like protein</fullName>
    </submittedName>
</protein>